<evidence type="ECO:0000259" key="9">
    <source>
        <dbReference type="Pfam" id="PF00814"/>
    </source>
</evidence>
<evidence type="ECO:0000256" key="2">
    <source>
        <dbReference type="ARBA" id="ARBA00022679"/>
    </source>
</evidence>
<comment type="cofactor">
    <cofactor evidence="8">
        <name>Fe(2+)</name>
        <dbReference type="ChEBI" id="CHEBI:29033"/>
    </cofactor>
    <text evidence="8">Binds 1 Fe(2+) ion per subunit.</text>
</comment>
<feature type="domain" description="Gcp-like" evidence="9">
    <location>
        <begin position="31"/>
        <end position="150"/>
    </location>
</feature>
<dbReference type="FunFam" id="3.30.420.40:FF:000040">
    <property type="entry name" value="tRNA N6-adenosine threonylcarbamoyltransferase"/>
    <property type="match status" value="1"/>
</dbReference>
<name>A0A1F5P8Z3_9BACT</name>
<comment type="subcellular location">
    <subcellularLocation>
        <location evidence="8">Cytoplasm</location>
    </subcellularLocation>
</comment>
<reference evidence="10 11" key="1">
    <citation type="journal article" date="2016" name="Nat. Commun.">
        <title>Thousands of microbial genomes shed light on interconnected biogeochemical processes in an aquifer system.</title>
        <authorList>
            <person name="Anantharaman K."/>
            <person name="Brown C.T."/>
            <person name="Hug L.A."/>
            <person name="Sharon I."/>
            <person name="Castelle C.J."/>
            <person name="Probst A.J."/>
            <person name="Thomas B.C."/>
            <person name="Singh A."/>
            <person name="Wilkins M.J."/>
            <person name="Karaoz U."/>
            <person name="Brodie E.L."/>
            <person name="Williams K.H."/>
            <person name="Hubbard S.S."/>
            <person name="Banfield J.F."/>
        </authorList>
    </citation>
    <scope>NUCLEOTIDE SEQUENCE [LARGE SCALE GENOMIC DNA]</scope>
</reference>
<dbReference type="GO" id="GO:0002949">
    <property type="term" value="P:tRNA threonylcarbamoyladenosine modification"/>
    <property type="evidence" value="ECO:0007669"/>
    <property type="project" value="UniProtKB-UniRule"/>
</dbReference>
<dbReference type="SUPFAM" id="SSF53067">
    <property type="entry name" value="Actin-like ATPase domain"/>
    <property type="match status" value="2"/>
</dbReference>
<keyword evidence="4 8" id="KW-0479">Metal-binding</keyword>
<dbReference type="STRING" id="1817832.A3J48_02400"/>
<feature type="domain" description="Gcp-like" evidence="9">
    <location>
        <begin position="178"/>
        <end position="388"/>
    </location>
</feature>
<dbReference type="InterPro" id="IPR022450">
    <property type="entry name" value="TsaD"/>
</dbReference>
<keyword evidence="3 8" id="KW-0819">tRNA processing</keyword>
<dbReference type="InterPro" id="IPR000905">
    <property type="entry name" value="Gcp-like_dom"/>
</dbReference>
<feature type="binding site" evidence="8">
    <location>
        <position position="219"/>
    </location>
    <ligand>
        <name>substrate</name>
    </ligand>
</feature>
<evidence type="ECO:0000256" key="8">
    <source>
        <dbReference type="HAMAP-Rule" id="MF_01445"/>
    </source>
</evidence>
<dbReference type="HAMAP" id="MF_01445">
    <property type="entry name" value="TsaD"/>
    <property type="match status" value="1"/>
</dbReference>
<dbReference type="PRINTS" id="PR00789">
    <property type="entry name" value="OSIALOPTASE"/>
</dbReference>
<dbReference type="AlphaFoldDB" id="A0A1F5P8Z3"/>
<dbReference type="GO" id="GO:0061711">
    <property type="term" value="F:tRNA N(6)-L-threonylcarbamoyladenine synthase activity"/>
    <property type="evidence" value="ECO:0007669"/>
    <property type="project" value="UniProtKB-EC"/>
</dbReference>
<dbReference type="PANTHER" id="PTHR11735">
    <property type="entry name" value="TRNA N6-ADENOSINE THREONYLCARBAMOYLTRANSFERASE"/>
    <property type="match status" value="1"/>
</dbReference>
<evidence type="ECO:0000256" key="7">
    <source>
        <dbReference type="ARBA" id="ARBA00048117"/>
    </source>
</evidence>
<dbReference type="PANTHER" id="PTHR11735:SF6">
    <property type="entry name" value="TRNA N6-ADENOSINE THREONYLCARBAMOYLTRANSFERASE, MITOCHONDRIAL"/>
    <property type="match status" value="1"/>
</dbReference>
<protein>
    <recommendedName>
        <fullName evidence="8">tRNA N6-adenosine threonylcarbamoyltransferase</fullName>
        <ecNumber evidence="8">2.3.1.234</ecNumber>
    </recommendedName>
    <alternativeName>
        <fullName evidence="8">N6-L-threonylcarbamoyladenine synthase</fullName>
        <shortName evidence="8">t(6)A synthase</shortName>
    </alternativeName>
    <alternativeName>
        <fullName evidence="8">t(6)A37 threonylcarbamoyladenosine biosynthesis protein TsaD</fullName>
    </alternativeName>
    <alternativeName>
        <fullName evidence="8">tRNA threonylcarbamoyladenosine biosynthesis protein TsaD</fullName>
    </alternativeName>
</protein>
<dbReference type="EC" id="2.3.1.234" evidence="8"/>
<comment type="catalytic activity">
    <reaction evidence="7 8">
        <text>L-threonylcarbamoyladenylate + adenosine(37) in tRNA = N(6)-L-threonylcarbamoyladenosine(37) in tRNA + AMP + H(+)</text>
        <dbReference type="Rhea" id="RHEA:37059"/>
        <dbReference type="Rhea" id="RHEA-COMP:10162"/>
        <dbReference type="Rhea" id="RHEA-COMP:10163"/>
        <dbReference type="ChEBI" id="CHEBI:15378"/>
        <dbReference type="ChEBI" id="CHEBI:73682"/>
        <dbReference type="ChEBI" id="CHEBI:74411"/>
        <dbReference type="ChEBI" id="CHEBI:74418"/>
        <dbReference type="ChEBI" id="CHEBI:456215"/>
        <dbReference type="EC" id="2.3.1.234"/>
    </reaction>
</comment>
<keyword evidence="6 8" id="KW-0012">Acyltransferase</keyword>
<feature type="binding site" evidence="8">
    <location>
        <position position="138"/>
    </location>
    <ligand>
        <name>Fe cation</name>
        <dbReference type="ChEBI" id="CHEBI:24875"/>
    </ligand>
</feature>
<comment type="similarity">
    <text evidence="8">Belongs to the KAE1 / TsaD family.</text>
</comment>
<evidence type="ECO:0000313" key="11">
    <source>
        <dbReference type="Proteomes" id="UP000176786"/>
    </source>
</evidence>
<dbReference type="GO" id="GO:0005506">
    <property type="term" value="F:iron ion binding"/>
    <property type="evidence" value="ECO:0007669"/>
    <property type="project" value="UniProtKB-UniRule"/>
</dbReference>
<keyword evidence="2 8" id="KW-0808">Transferase</keyword>
<evidence type="ECO:0000256" key="6">
    <source>
        <dbReference type="ARBA" id="ARBA00023315"/>
    </source>
</evidence>
<feature type="binding site" evidence="8">
    <location>
        <position position="134"/>
    </location>
    <ligand>
        <name>Fe cation</name>
        <dbReference type="ChEBI" id="CHEBI:24875"/>
    </ligand>
</feature>
<dbReference type="InterPro" id="IPR043129">
    <property type="entry name" value="ATPase_NBD"/>
</dbReference>
<dbReference type="InterPro" id="IPR017861">
    <property type="entry name" value="KAE1/TsaD"/>
</dbReference>
<evidence type="ECO:0000256" key="1">
    <source>
        <dbReference type="ARBA" id="ARBA00022490"/>
    </source>
</evidence>
<comment type="caution">
    <text evidence="10">The sequence shown here is derived from an EMBL/GenBank/DDBJ whole genome shotgun (WGS) entry which is preliminary data.</text>
</comment>
<dbReference type="Pfam" id="PF00814">
    <property type="entry name" value="TsaD"/>
    <property type="match status" value="2"/>
</dbReference>
<feature type="binding site" evidence="8">
    <location>
        <position position="352"/>
    </location>
    <ligand>
        <name>substrate</name>
    </ligand>
</feature>
<dbReference type="Gene3D" id="3.30.420.40">
    <property type="match status" value="2"/>
</dbReference>
<keyword evidence="5 8" id="KW-0408">Iron</keyword>
<organism evidence="10 11">
    <name type="scientific">Candidatus Doudnabacteria bacterium RIFCSPHIGHO2_02_FULL_46_11</name>
    <dbReference type="NCBI Taxonomy" id="1817832"/>
    <lineage>
        <taxon>Bacteria</taxon>
        <taxon>Candidatus Doudnaibacteriota</taxon>
    </lineage>
</organism>
<feature type="binding site" evidence="8">
    <location>
        <position position="382"/>
    </location>
    <ligand>
        <name>Fe cation</name>
        <dbReference type="ChEBI" id="CHEBI:24875"/>
    </ligand>
</feature>
<accession>A0A1F5P8Z3</accession>
<dbReference type="EMBL" id="MFES01000003">
    <property type="protein sequence ID" value="OGE86325.1"/>
    <property type="molecule type" value="Genomic_DNA"/>
</dbReference>
<evidence type="ECO:0000256" key="4">
    <source>
        <dbReference type="ARBA" id="ARBA00022723"/>
    </source>
</evidence>
<sequence length="422" mass="45815">MAKSITILGIETSCDETAAAVVELKNNRFRVLSSAVASQVDLHKLTGGVVPEVAAREHVTTIMPTIKLALNRATIQMSKSKFQINSKAQNSKLNSLDAIAVTAGPGLLPALLVGVDTANALSLATGIPAIPVQHITGHIYANFVGKSEIRKPPPWAEKSKRYHNDLRSDKNVIDVRRIKFPLLALVVSGGHSEFILMKNYLQFKKLGQTLDDAAGECFDKCAKILGLPYPGGPQISKAALNGNPKAFNFPRPLLRSKSYGGQARFPDGNLNFSFAGLKTAVLYKVNDLVKIKNQKSKIKNTNKNSKLPKQTTADLAASVQAAIVETLVKKTERAIKKNKPKSFTLGGGVAANSELRNQLRNLLSDNFPKVKYYETKVEYATDNAVMIAAVGAMLARKNFTKKLGGKKLSKFVKANPQLEIKQ</sequence>
<proteinExistence type="inferred from homology"/>
<comment type="caution">
    <text evidence="8">Lacks conserved residue(s) required for the propagation of feature annotation.</text>
</comment>
<comment type="function">
    <text evidence="8">Required for the formation of a threonylcarbamoyl group on adenosine at position 37 (t(6)A37) in tRNAs that read codons beginning with adenine. Is involved in the transfer of the threonylcarbamoyl moiety of threonylcarbamoyl-AMP (TC-AMP) to the N6 group of A37, together with TsaE and TsaB. TsaD likely plays a direct catalytic role in this reaction.</text>
</comment>
<keyword evidence="1 8" id="KW-0963">Cytoplasm</keyword>
<evidence type="ECO:0000256" key="5">
    <source>
        <dbReference type="ARBA" id="ARBA00023004"/>
    </source>
</evidence>
<evidence type="ECO:0000313" key="10">
    <source>
        <dbReference type="EMBL" id="OGE86325.1"/>
    </source>
</evidence>
<feature type="binding site" evidence="8">
    <location>
        <position position="232"/>
    </location>
    <ligand>
        <name>substrate</name>
    </ligand>
</feature>
<dbReference type="CDD" id="cd24133">
    <property type="entry name" value="ASKHA_NBD_TsaD_bac"/>
    <property type="match status" value="1"/>
</dbReference>
<feature type="binding site" evidence="8">
    <location>
        <begin position="186"/>
        <end position="190"/>
    </location>
    <ligand>
        <name>substrate</name>
    </ligand>
</feature>
<gene>
    <name evidence="8" type="primary">tsaD</name>
    <name evidence="10" type="ORF">A3J48_02400</name>
</gene>
<evidence type="ECO:0000256" key="3">
    <source>
        <dbReference type="ARBA" id="ARBA00022694"/>
    </source>
</evidence>
<dbReference type="GO" id="GO:0005737">
    <property type="term" value="C:cytoplasm"/>
    <property type="evidence" value="ECO:0007669"/>
    <property type="project" value="UniProtKB-SubCell"/>
</dbReference>
<dbReference type="Proteomes" id="UP000176786">
    <property type="component" value="Unassembled WGS sequence"/>
</dbReference>